<protein>
    <submittedName>
        <fullName evidence="7">Uncharacterized protein</fullName>
    </submittedName>
</protein>
<feature type="transmembrane region" description="Helical" evidence="5">
    <location>
        <begin position="20"/>
        <end position="42"/>
    </location>
</feature>
<dbReference type="Pfam" id="PF09799">
    <property type="entry name" value="Transmemb_17"/>
    <property type="match status" value="1"/>
</dbReference>
<keyword evidence="3 5" id="KW-1133">Transmembrane helix</keyword>
<feature type="transmembrane region" description="Helical" evidence="5">
    <location>
        <begin position="116"/>
        <end position="141"/>
    </location>
</feature>
<dbReference type="GO" id="GO:1905515">
    <property type="term" value="P:non-motile cilium assembly"/>
    <property type="evidence" value="ECO:0007669"/>
    <property type="project" value="TreeGrafter"/>
</dbReference>
<evidence type="ECO:0000256" key="4">
    <source>
        <dbReference type="ARBA" id="ARBA00023136"/>
    </source>
</evidence>
<reference evidence="7" key="1">
    <citation type="submission" date="2017-02" db="UniProtKB">
        <authorList>
            <consortium name="WormBaseParasite"/>
        </authorList>
    </citation>
    <scope>IDENTIFICATION</scope>
</reference>
<accession>A0A0N4ZJR8</accession>
<proteinExistence type="predicted"/>
<evidence type="ECO:0000313" key="6">
    <source>
        <dbReference type="Proteomes" id="UP000038045"/>
    </source>
</evidence>
<evidence type="ECO:0000256" key="2">
    <source>
        <dbReference type="ARBA" id="ARBA00022692"/>
    </source>
</evidence>
<dbReference type="GO" id="GO:0016020">
    <property type="term" value="C:membrane"/>
    <property type="evidence" value="ECO:0007669"/>
    <property type="project" value="UniProtKB-SubCell"/>
</dbReference>
<keyword evidence="2 5" id="KW-0812">Transmembrane</keyword>
<evidence type="ECO:0000256" key="5">
    <source>
        <dbReference type="SAM" id="Phobius"/>
    </source>
</evidence>
<feature type="transmembrane region" description="Helical" evidence="5">
    <location>
        <begin position="87"/>
        <end position="110"/>
    </location>
</feature>
<dbReference type="PANTHER" id="PTHR13531">
    <property type="entry name" value="GEO07735P1-RELATED-RELATED"/>
    <property type="match status" value="1"/>
</dbReference>
<organism evidence="6 7">
    <name type="scientific">Parastrongyloides trichosuri</name>
    <name type="common">Possum-specific nematode worm</name>
    <dbReference type="NCBI Taxonomy" id="131310"/>
    <lineage>
        <taxon>Eukaryota</taxon>
        <taxon>Metazoa</taxon>
        <taxon>Ecdysozoa</taxon>
        <taxon>Nematoda</taxon>
        <taxon>Chromadorea</taxon>
        <taxon>Rhabditida</taxon>
        <taxon>Tylenchina</taxon>
        <taxon>Panagrolaimomorpha</taxon>
        <taxon>Strongyloidoidea</taxon>
        <taxon>Strongyloididae</taxon>
        <taxon>Parastrongyloides</taxon>
    </lineage>
</organism>
<evidence type="ECO:0000256" key="3">
    <source>
        <dbReference type="ARBA" id="ARBA00022989"/>
    </source>
</evidence>
<feature type="transmembrane region" description="Helical" evidence="5">
    <location>
        <begin position="48"/>
        <end position="67"/>
    </location>
</feature>
<dbReference type="WBParaSite" id="PTRK_0000830000.1">
    <property type="protein sequence ID" value="PTRK_0000830000.1"/>
    <property type="gene ID" value="PTRK_0000830000"/>
</dbReference>
<sequence length="142" mass="16500">MNTEIEMIRSQKKSNLALQIVLETSKIFSIFYFIVLCVGYIYKATSLTYPLYIKIIESFIILEILPVEMLKYSWGKRGNLTQTWAHLVLSSLLNILNVFICCYLLFFQAYLLSVEFYLIIIQSCFTLLLLLLSITASIIFVK</sequence>
<dbReference type="STRING" id="131310.A0A0N4ZJR8"/>
<dbReference type="PANTHER" id="PTHR13531:SF0">
    <property type="entry name" value="GEO07735P1-RELATED"/>
    <property type="match status" value="1"/>
</dbReference>
<evidence type="ECO:0000313" key="7">
    <source>
        <dbReference type="WBParaSite" id="PTRK_0000830000.1"/>
    </source>
</evidence>
<dbReference type="GO" id="GO:0035869">
    <property type="term" value="C:ciliary transition zone"/>
    <property type="evidence" value="ECO:0007669"/>
    <property type="project" value="TreeGrafter"/>
</dbReference>
<keyword evidence="4 5" id="KW-0472">Membrane</keyword>
<dbReference type="Proteomes" id="UP000038045">
    <property type="component" value="Unplaced"/>
</dbReference>
<dbReference type="AlphaFoldDB" id="A0A0N4ZJR8"/>
<name>A0A0N4ZJR8_PARTI</name>
<evidence type="ECO:0000256" key="1">
    <source>
        <dbReference type="ARBA" id="ARBA00004141"/>
    </source>
</evidence>
<keyword evidence="6" id="KW-1185">Reference proteome</keyword>
<comment type="subcellular location">
    <subcellularLocation>
        <location evidence="1">Membrane</location>
        <topology evidence="1">Multi-pass membrane protein</topology>
    </subcellularLocation>
</comment>
<dbReference type="InterPro" id="IPR019184">
    <property type="entry name" value="Uncharacterised_TM-17"/>
</dbReference>